<sequence>MTDYWWKDLRDRNESWQGLELMVREGDGQAMEMLSGHNGRMALQVNGKTLFWATMLKNHSGVWLVFNAEHPCQELLLPAITSAELESAKRAGDANWISYWCRYFARQLMEAPTQLLAPRRWLLRPMEQVKPTAPYVLNKPLPFEQWRFHTPASSAQISVNWSLWNEDFPDLQNPEKVTFVDWWWNGHLLLARYPVEPNSGRVKWWRKKCREGELPPILVWFIAGLASFVILDGHDRLQAALAEGIQPQFLVLSELTERSYTPDEETRERVLRSLALQQEKCKKTGANIDAMNQSLLNLYDTRYLYAPTHSRAVLGDGKGWERDVTDYLQRHQLEGYLDKILAREE</sequence>
<reference evidence="1 2" key="1">
    <citation type="submission" date="2016-10" db="EMBL/GenBank/DDBJ databases">
        <authorList>
            <person name="Varghese N."/>
            <person name="Submissions S."/>
        </authorList>
    </citation>
    <scope>NUCLEOTIDE SEQUENCE [LARGE SCALE GENOMIC DNA]</scope>
    <source>
        <strain evidence="1 2">CGMCC 1.12102</strain>
    </source>
</reference>
<protein>
    <submittedName>
        <fullName evidence="1">Uncharacterized protein</fullName>
    </submittedName>
</protein>
<dbReference type="RefSeq" id="WP_017457758.1">
    <property type="nucleotide sequence ID" value="NZ_FMUI01000005.1"/>
</dbReference>
<proteinExistence type="predicted"/>
<name>A0A1G4Y4Z9_9ENTR</name>
<comment type="caution">
    <text evidence="1">The sequence shown here is derived from an EMBL/GenBank/DDBJ whole genome shotgun (WGS) entry which is preliminary data.</text>
</comment>
<dbReference type="AlphaFoldDB" id="A0A1G4Y4Z9"/>
<accession>A0A1G4Y4Z9</accession>
<dbReference type="Proteomes" id="UP000183569">
    <property type="component" value="Unassembled WGS sequence"/>
</dbReference>
<dbReference type="GeneID" id="23844124"/>
<dbReference type="EMBL" id="FMUI01000005">
    <property type="protein sequence ID" value="SCX48534.1"/>
    <property type="molecule type" value="Genomic_DNA"/>
</dbReference>
<evidence type="ECO:0000313" key="2">
    <source>
        <dbReference type="Proteomes" id="UP000183569"/>
    </source>
</evidence>
<gene>
    <name evidence="1" type="ORF">SAMN02927897_01946</name>
</gene>
<evidence type="ECO:0000313" key="1">
    <source>
        <dbReference type="EMBL" id="SCX48534.1"/>
    </source>
</evidence>
<organism evidence="1 2">
    <name type="scientific">Kosakonia sacchari</name>
    <dbReference type="NCBI Taxonomy" id="1158459"/>
    <lineage>
        <taxon>Bacteria</taxon>
        <taxon>Pseudomonadati</taxon>
        <taxon>Pseudomonadota</taxon>
        <taxon>Gammaproteobacteria</taxon>
        <taxon>Enterobacterales</taxon>
        <taxon>Enterobacteriaceae</taxon>
        <taxon>Kosakonia</taxon>
    </lineage>
</organism>